<proteinExistence type="predicted"/>
<reference evidence="1" key="1">
    <citation type="submission" date="2020-05" db="EMBL/GenBank/DDBJ databases">
        <authorList>
            <person name="Chiriac C."/>
            <person name="Salcher M."/>
            <person name="Ghai R."/>
            <person name="Kavagutti S V."/>
        </authorList>
    </citation>
    <scope>NUCLEOTIDE SEQUENCE</scope>
</reference>
<dbReference type="AlphaFoldDB" id="A0A6J6H1J9"/>
<evidence type="ECO:0000313" key="1">
    <source>
        <dbReference type="EMBL" id="CAB4605174.1"/>
    </source>
</evidence>
<dbReference type="InterPro" id="IPR021903">
    <property type="entry name" value="DUF3515"/>
</dbReference>
<protein>
    <submittedName>
        <fullName evidence="1">Unannotated protein</fullName>
    </submittedName>
</protein>
<dbReference type="PROSITE" id="PS51257">
    <property type="entry name" value="PROKAR_LIPOPROTEIN"/>
    <property type="match status" value="1"/>
</dbReference>
<gene>
    <name evidence="1" type="ORF">UFOPK1843_00453</name>
</gene>
<sequence>MKFLKLSFLVLPLLLSGCSATVHLQPAEEANSGTCAKLQVRLPDTLDGLGLRTTDAQSTAAWGEPAAVLYRCGLPEVKLSTLKCVTSEGVDWLVDDSAAPSYRFITFGRNPASEVIIDSNKAVGVNVLDQLASTFKLQPATANCG</sequence>
<dbReference type="Pfam" id="PF12028">
    <property type="entry name" value="DUF3515"/>
    <property type="match status" value="1"/>
</dbReference>
<name>A0A6J6H1J9_9ZZZZ</name>
<accession>A0A6J6H1J9</accession>
<dbReference type="EMBL" id="CAEZUR010000026">
    <property type="protein sequence ID" value="CAB4605174.1"/>
    <property type="molecule type" value="Genomic_DNA"/>
</dbReference>
<organism evidence="1">
    <name type="scientific">freshwater metagenome</name>
    <dbReference type="NCBI Taxonomy" id="449393"/>
    <lineage>
        <taxon>unclassified sequences</taxon>
        <taxon>metagenomes</taxon>
        <taxon>ecological metagenomes</taxon>
    </lineage>
</organism>